<dbReference type="SUPFAM" id="SSF160574">
    <property type="entry name" value="BT0923-like"/>
    <property type="match status" value="1"/>
</dbReference>
<keyword evidence="3" id="KW-1185">Reference proteome</keyword>
<evidence type="ECO:0000256" key="1">
    <source>
        <dbReference type="SAM" id="SignalP"/>
    </source>
</evidence>
<proteinExistence type="predicted"/>
<dbReference type="Proteomes" id="UP001179363">
    <property type="component" value="Unassembled WGS sequence"/>
</dbReference>
<feature type="signal peptide" evidence="1">
    <location>
        <begin position="1"/>
        <end position="19"/>
    </location>
</feature>
<dbReference type="RefSeq" id="WP_236133814.1">
    <property type="nucleotide sequence ID" value="NZ_JAKGTH010000008.1"/>
</dbReference>
<evidence type="ECO:0000313" key="2">
    <source>
        <dbReference type="EMBL" id="MCF4101665.1"/>
    </source>
</evidence>
<comment type="caution">
    <text evidence="2">The sequence shown here is derived from an EMBL/GenBank/DDBJ whole genome shotgun (WGS) entry which is preliminary data.</text>
</comment>
<organism evidence="2 3">
    <name type="scientific">Gillisia lutea</name>
    <dbReference type="NCBI Taxonomy" id="2909668"/>
    <lineage>
        <taxon>Bacteria</taxon>
        <taxon>Pseudomonadati</taxon>
        <taxon>Bacteroidota</taxon>
        <taxon>Flavobacteriia</taxon>
        <taxon>Flavobacteriales</taxon>
        <taxon>Flavobacteriaceae</taxon>
        <taxon>Gillisia</taxon>
    </lineage>
</organism>
<evidence type="ECO:0000313" key="3">
    <source>
        <dbReference type="Proteomes" id="UP001179363"/>
    </source>
</evidence>
<accession>A0ABS9EFK8</accession>
<name>A0ABS9EFK8_9FLAO</name>
<sequence length="184" mass="20873">MKTMMIYLFLVCIVATGQAQDVIELEEANVNLTPKAVMVKSDLDGNAFMVKESYAGQFSKDPIQFMLDNFNSEDYMVGLRDKDYDKFIVTFKSGKGYLAAHFDKKNGLEKTYQKFRNVSLPLAISREIYTKYPGWTITKNTHIASGKKAQLDKDIYKLTLESNNKTQKVKINNIPTVSSRVASN</sequence>
<dbReference type="EMBL" id="JAKGTH010000008">
    <property type="protein sequence ID" value="MCF4101665.1"/>
    <property type="molecule type" value="Genomic_DNA"/>
</dbReference>
<protein>
    <recommendedName>
        <fullName evidence="4">Nicotinate-nucleotide adenylyltransferase</fullName>
    </recommendedName>
</protein>
<evidence type="ECO:0008006" key="4">
    <source>
        <dbReference type="Google" id="ProtNLM"/>
    </source>
</evidence>
<feature type="chain" id="PRO_5045445357" description="Nicotinate-nucleotide adenylyltransferase" evidence="1">
    <location>
        <begin position="20"/>
        <end position="184"/>
    </location>
</feature>
<keyword evidence="1" id="KW-0732">Signal</keyword>
<reference evidence="2" key="1">
    <citation type="submission" date="2022-01" db="EMBL/GenBank/DDBJ databases">
        <title>Gillisia lutea sp. nov., isolated from marine plastic residues from the Malvarosa beach (Valencia, Spain).</title>
        <authorList>
            <person name="Vidal-Verdu A."/>
            <person name="Molina-Menor E."/>
            <person name="Satari L."/>
            <person name="Pascual J."/>
            <person name="Pereto J."/>
            <person name="Porcar M."/>
        </authorList>
    </citation>
    <scope>NUCLEOTIDE SEQUENCE</scope>
    <source>
        <strain evidence="2">M10.2A</strain>
    </source>
</reference>
<gene>
    <name evidence="2" type="ORF">L1I30_08315</name>
</gene>